<dbReference type="SUPFAM" id="SSF53271">
    <property type="entry name" value="PRTase-like"/>
    <property type="match status" value="1"/>
</dbReference>
<evidence type="ECO:0000256" key="1">
    <source>
        <dbReference type="ARBA" id="ARBA00008007"/>
    </source>
</evidence>
<proteinExistence type="inferred from homology"/>
<evidence type="ECO:0000313" key="3">
    <source>
        <dbReference type="Proteomes" id="UP000244384"/>
    </source>
</evidence>
<reference evidence="3" key="1">
    <citation type="submission" date="2018-01" db="EMBL/GenBank/DDBJ databases">
        <authorList>
            <person name="Li J."/>
        </authorList>
    </citation>
    <scope>NUCLEOTIDE SEQUENCE [LARGE SCALE GENOMIC DNA]</scope>
    <source>
        <strain evidence="3">592</strain>
    </source>
</reference>
<sequence length="233" mass="24432">MRELVVPFADLLLGARCAGCGGAALLLCRACGSAIRPAPRTVWPGPEQVALRRPTPVVPVAAGANADVLKRVVVAWKEEGSTRLTDVLDLHLASAVVPHLTVGQRLALVPVPTSRRSRRKRGSDLLAELAQGAARRLRGIGADVSVAPVLAYARSTRDQAGLSAAERQLNLAGAFRLVREGALEGRETVVVDDILTTGATVAEAVRVLTEAHHRPLGASVVAATPRVPGSRSR</sequence>
<dbReference type="PANTHER" id="PTHR47505:SF1">
    <property type="entry name" value="DNA UTILIZATION PROTEIN YHGH"/>
    <property type="match status" value="1"/>
</dbReference>
<comment type="similarity">
    <text evidence="1">Belongs to the ComF/GntX family.</text>
</comment>
<organism evidence="2 3">
    <name type="scientific">Aeromicrobium chenweiae</name>
    <dbReference type="NCBI Taxonomy" id="2079793"/>
    <lineage>
        <taxon>Bacteria</taxon>
        <taxon>Bacillati</taxon>
        <taxon>Actinomycetota</taxon>
        <taxon>Actinomycetes</taxon>
        <taxon>Propionibacteriales</taxon>
        <taxon>Nocardioidaceae</taxon>
        <taxon>Aeromicrobium</taxon>
    </lineage>
</organism>
<dbReference type="InterPro" id="IPR051910">
    <property type="entry name" value="ComF/GntX_DNA_util-trans"/>
</dbReference>
<gene>
    <name evidence="2" type="ORF">C3E78_12800</name>
</gene>
<dbReference type="CDD" id="cd06223">
    <property type="entry name" value="PRTases_typeI"/>
    <property type="match status" value="1"/>
</dbReference>
<dbReference type="InterPro" id="IPR029057">
    <property type="entry name" value="PRTase-like"/>
</dbReference>
<keyword evidence="2" id="KW-0808">Transferase</keyword>
<protein>
    <submittedName>
        <fullName evidence="2">Phosphoribosyltransferase</fullName>
    </submittedName>
</protein>
<dbReference type="OrthoDB" id="5244859at2"/>
<dbReference type="RefSeq" id="WP_108578969.1">
    <property type="nucleotide sequence ID" value="NZ_CP026952.1"/>
</dbReference>
<name>A0A2S0WNT8_9ACTN</name>
<dbReference type="InterPro" id="IPR000836">
    <property type="entry name" value="PRTase_dom"/>
</dbReference>
<accession>A0A2S0WNT8</accession>
<dbReference type="Gene3D" id="3.40.50.2020">
    <property type="match status" value="1"/>
</dbReference>
<keyword evidence="2" id="KW-0328">Glycosyltransferase</keyword>
<dbReference type="Proteomes" id="UP000244384">
    <property type="component" value="Chromosome"/>
</dbReference>
<evidence type="ECO:0000313" key="2">
    <source>
        <dbReference type="EMBL" id="AWB93013.1"/>
    </source>
</evidence>
<dbReference type="GO" id="GO:0016757">
    <property type="term" value="F:glycosyltransferase activity"/>
    <property type="evidence" value="ECO:0007669"/>
    <property type="project" value="UniProtKB-KW"/>
</dbReference>
<keyword evidence="3" id="KW-1185">Reference proteome</keyword>
<dbReference type="KEGG" id="aez:C3E78_12800"/>
<dbReference type="PANTHER" id="PTHR47505">
    <property type="entry name" value="DNA UTILIZATION PROTEIN YHGH"/>
    <property type="match status" value="1"/>
</dbReference>
<dbReference type="EMBL" id="CP026952">
    <property type="protein sequence ID" value="AWB93013.1"/>
    <property type="molecule type" value="Genomic_DNA"/>
</dbReference>
<dbReference type="AlphaFoldDB" id="A0A2S0WNT8"/>
<accession>A0A5F2EWG5</accession>